<reference evidence="1 2" key="1">
    <citation type="journal article" date="2016" name="Mol. Biol. Evol.">
        <title>Comparative Genomics of Early-Diverging Mushroom-Forming Fungi Provides Insights into the Origins of Lignocellulose Decay Capabilities.</title>
        <authorList>
            <person name="Nagy L.G."/>
            <person name="Riley R."/>
            <person name="Tritt A."/>
            <person name="Adam C."/>
            <person name="Daum C."/>
            <person name="Floudas D."/>
            <person name="Sun H."/>
            <person name="Yadav J.S."/>
            <person name="Pangilinan J."/>
            <person name="Larsson K.H."/>
            <person name="Matsuura K."/>
            <person name="Barry K."/>
            <person name="Labutti K."/>
            <person name="Kuo R."/>
            <person name="Ohm R.A."/>
            <person name="Bhattacharya S.S."/>
            <person name="Shirouzu T."/>
            <person name="Yoshinaga Y."/>
            <person name="Martin F.M."/>
            <person name="Grigoriev I.V."/>
            <person name="Hibbett D.S."/>
        </authorList>
    </citation>
    <scope>NUCLEOTIDE SEQUENCE [LARGE SCALE GENOMIC DNA]</scope>
    <source>
        <strain evidence="1 2">CBS 109695</strain>
    </source>
</reference>
<evidence type="ECO:0000313" key="1">
    <source>
        <dbReference type="EMBL" id="KZP14508.1"/>
    </source>
</evidence>
<dbReference type="EMBL" id="KV417616">
    <property type="protein sequence ID" value="KZP14508.1"/>
    <property type="molecule type" value="Genomic_DNA"/>
</dbReference>
<sequence length="173" mass="19085">MSAESMWLLWMDGNHAMWRRGLCGRQVRLAAQQHSEHPSAGWYLCALARRKSLSMPWANGFREASCAGISEGIGPRDVDARVLGECPTPRADVRVAGSTRVPEAVKYSAEQRPRKIKAKLICDEMRACNREWPHNIRQDIAFSVYAVATHLPVALVVSWSSGPGFAALAIALS</sequence>
<keyword evidence="2" id="KW-1185">Reference proteome</keyword>
<dbReference type="AlphaFoldDB" id="A0A166DAU1"/>
<proteinExistence type="predicted"/>
<name>A0A166DAU1_9AGAM</name>
<evidence type="ECO:0000313" key="2">
    <source>
        <dbReference type="Proteomes" id="UP000076532"/>
    </source>
</evidence>
<gene>
    <name evidence="1" type="ORF">FIBSPDRAFT_104970</name>
</gene>
<dbReference type="Proteomes" id="UP000076532">
    <property type="component" value="Unassembled WGS sequence"/>
</dbReference>
<accession>A0A166DAU1</accession>
<organism evidence="1 2">
    <name type="scientific">Athelia psychrophila</name>
    <dbReference type="NCBI Taxonomy" id="1759441"/>
    <lineage>
        <taxon>Eukaryota</taxon>
        <taxon>Fungi</taxon>
        <taxon>Dikarya</taxon>
        <taxon>Basidiomycota</taxon>
        <taxon>Agaricomycotina</taxon>
        <taxon>Agaricomycetes</taxon>
        <taxon>Agaricomycetidae</taxon>
        <taxon>Atheliales</taxon>
        <taxon>Atheliaceae</taxon>
        <taxon>Athelia</taxon>
    </lineage>
</organism>
<protein>
    <submittedName>
        <fullName evidence="1">Uncharacterized protein</fullName>
    </submittedName>
</protein>